<evidence type="ECO:0000313" key="3">
    <source>
        <dbReference type="EMBL" id="PGH04811.1"/>
    </source>
</evidence>
<dbReference type="OrthoDB" id="4187839at2759"/>
<feature type="compositionally biased region" description="Low complexity" evidence="1">
    <location>
        <begin position="48"/>
        <end position="64"/>
    </location>
</feature>
<organism evidence="3 4">
    <name type="scientific">Blastomyces parvus</name>
    <dbReference type="NCBI Taxonomy" id="2060905"/>
    <lineage>
        <taxon>Eukaryota</taxon>
        <taxon>Fungi</taxon>
        <taxon>Dikarya</taxon>
        <taxon>Ascomycota</taxon>
        <taxon>Pezizomycotina</taxon>
        <taxon>Eurotiomycetes</taxon>
        <taxon>Eurotiomycetidae</taxon>
        <taxon>Onygenales</taxon>
        <taxon>Ajellomycetaceae</taxon>
        <taxon>Blastomyces</taxon>
    </lineage>
</organism>
<keyword evidence="2" id="KW-0472">Membrane</keyword>
<reference evidence="3 4" key="1">
    <citation type="submission" date="2017-10" db="EMBL/GenBank/DDBJ databases">
        <title>Comparative genomics in systemic dimorphic fungi from Ajellomycetaceae.</title>
        <authorList>
            <person name="Munoz J.F."/>
            <person name="Mcewen J.G."/>
            <person name="Clay O.K."/>
            <person name="Cuomo C.A."/>
        </authorList>
    </citation>
    <scope>NUCLEOTIDE SEQUENCE [LARGE SCALE GENOMIC DNA]</scope>
    <source>
        <strain evidence="3 4">UAMH130</strain>
    </source>
</reference>
<name>A0A2B7X7R6_9EURO</name>
<gene>
    <name evidence="3" type="ORF">GX51_03297</name>
</gene>
<evidence type="ECO:0000256" key="1">
    <source>
        <dbReference type="SAM" id="MobiDB-lite"/>
    </source>
</evidence>
<evidence type="ECO:0000256" key="2">
    <source>
        <dbReference type="SAM" id="Phobius"/>
    </source>
</evidence>
<keyword evidence="2" id="KW-1133">Transmembrane helix</keyword>
<keyword evidence="2" id="KW-0812">Transmembrane</keyword>
<feature type="region of interest" description="Disordered" evidence="1">
    <location>
        <begin position="1"/>
        <end position="64"/>
    </location>
</feature>
<proteinExistence type="predicted"/>
<feature type="compositionally biased region" description="Polar residues" evidence="1">
    <location>
        <begin position="7"/>
        <end position="20"/>
    </location>
</feature>
<keyword evidence="4" id="KW-1185">Reference proteome</keyword>
<protein>
    <submittedName>
        <fullName evidence="3">Uncharacterized protein</fullName>
    </submittedName>
</protein>
<dbReference type="EMBL" id="PDNC01000035">
    <property type="protein sequence ID" value="PGH04811.1"/>
    <property type="molecule type" value="Genomic_DNA"/>
</dbReference>
<accession>A0A2B7X7R6</accession>
<dbReference type="AlphaFoldDB" id="A0A2B7X7R6"/>
<sequence length="110" mass="11521">MERSDISPDTSTASPRSQQAGHDEETPLLLSDFPSAGGSSTDEEGRVSGLMSSSTSASASGSGFSLTTAAPEAYLANNSLLAISLSILLVLSGFVLYLVLRWTHYSSFWA</sequence>
<feature type="transmembrane region" description="Helical" evidence="2">
    <location>
        <begin position="80"/>
        <end position="100"/>
    </location>
</feature>
<comment type="caution">
    <text evidence="3">The sequence shown here is derived from an EMBL/GenBank/DDBJ whole genome shotgun (WGS) entry which is preliminary data.</text>
</comment>
<evidence type="ECO:0000313" key="4">
    <source>
        <dbReference type="Proteomes" id="UP000224080"/>
    </source>
</evidence>
<dbReference type="Proteomes" id="UP000224080">
    <property type="component" value="Unassembled WGS sequence"/>
</dbReference>